<dbReference type="Proteomes" id="UP001526430">
    <property type="component" value="Unassembled WGS sequence"/>
</dbReference>
<organism evidence="2 3">
    <name type="scientific">Sabulicella glaciei</name>
    <dbReference type="NCBI Taxonomy" id="2984948"/>
    <lineage>
        <taxon>Bacteria</taxon>
        <taxon>Pseudomonadati</taxon>
        <taxon>Pseudomonadota</taxon>
        <taxon>Alphaproteobacteria</taxon>
        <taxon>Acetobacterales</taxon>
        <taxon>Acetobacteraceae</taxon>
        <taxon>Sabulicella</taxon>
    </lineage>
</organism>
<reference evidence="2 3" key="1">
    <citation type="submission" date="2022-10" db="EMBL/GenBank/DDBJ databases">
        <title>Roseococcus glaciei nov., sp. nov., isolated from glacier.</title>
        <authorList>
            <person name="Liu Q."/>
            <person name="Xin Y.-H."/>
        </authorList>
    </citation>
    <scope>NUCLEOTIDE SEQUENCE [LARGE SCALE GENOMIC DNA]</scope>
    <source>
        <strain evidence="2 3">MDT2-1-1</strain>
    </source>
</reference>
<accession>A0ABT3NQH3</accession>
<dbReference type="EMBL" id="JAPFQI010000001">
    <property type="protein sequence ID" value="MCW8084401.1"/>
    <property type="molecule type" value="Genomic_DNA"/>
</dbReference>
<evidence type="ECO:0000256" key="1">
    <source>
        <dbReference type="SAM" id="Phobius"/>
    </source>
</evidence>
<protein>
    <submittedName>
        <fullName evidence="2">Uncharacterized protein</fullName>
    </submittedName>
</protein>
<keyword evidence="1" id="KW-0472">Membrane</keyword>
<evidence type="ECO:0000313" key="3">
    <source>
        <dbReference type="Proteomes" id="UP001526430"/>
    </source>
</evidence>
<name>A0ABT3NQH3_9PROT</name>
<dbReference type="RefSeq" id="WP_301588000.1">
    <property type="nucleotide sequence ID" value="NZ_JAPFQI010000001.1"/>
</dbReference>
<evidence type="ECO:0000313" key="2">
    <source>
        <dbReference type="EMBL" id="MCW8084401.1"/>
    </source>
</evidence>
<comment type="caution">
    <text evidence="2">The sequence shown here is derived from an EMBL/GenBank/DDBJ whole genome shotgun (WGS) entry which is preliminary data.</text>
</comment>
<keyword evidence="1" id="KW-1133">Transmembrane helix</keyword>
<keyword evidence="1" id="KW-0812">Transmembrane</keyword>
<sequence length="69" mass="7108">MQRLGLALTLSGLVLVLGVVLMVLSDGANLLRAAAFLPAALVASGGSLLVLGMVLLERGRAPEEARIRI</sequence>
<feature type="transmembrane region" description="Helical" evidence="1">
    <location>
        <begin position="35"/>
        <end position="56"/>
    </location>
</feature>
<keyword evidence="3" id="KW-1185">Reference proteome</keyword>
<gene>
    <name evidence="2" type="ORF">OF850_02065</name>
</gene>
<proteinExistence type="predicted"/>